<dbReference type="GO" id="GO:0016787">
    <property type="term" value="F:hydrolase activity"/>
    <property type="evidence" value="ECO:0007669"/>
    <property type="project" value="InterPro"/>
</dbReference>
<reference evidence="1 2" key="1">
    <citation type="submission" date="2018-07" db="EMBL/GenBank/DDBJ databases">
        <title>Mechanisms of high-level aminoglycoside resistance among Gram-negative pathogens in Brazil.</title>
        <authorList>
            <person name="Ballaben A.S."/>
            <person name="Darini A.L.C."/>
            <person name="Doi Y."/>
        </authorList>
    </citation>
    <scope>NUCLEOTIDE SEQUENCE [LARGE SCALE GENOMIC DNA]</scope>
    <source>
        <strain evidence="1 2">B2-305</strain>
    </source>
</reference>
<accession>A0A367LXJ1</accession>
<dbReference type="Pfam" id="PF01804">
    <property type="entry name" value="Penicil_amidase"/>
    <property type="match status" value="1"/>
</dbReference>
<dbReference type="EMBL" id="QORE01002599">
    <property type="protein sequence ID" value="RCI69915.1"/>
    <property type="molecule type" value="Genomic_DNA"/>
</dbReference>
<gene>
    <name evidence="1" type="ORF">DT376_37385</name>
</gene>
<dbReference type="PANTHER" id="PTHR34218:SF5">
    <property type="entry name" value="PENICILLIN ACYLASE FAMILY PROTEIN"/>
    <property type="match status" value="1"/>
</dbReference>
<dbReference type="PANTHER" id="PTHR34218">
    <property type="entry name" value="PEPTIDASE S45 PENICILLIN AMIDASE"/>
    <property type="match status" value="1"/>
</dbReference>
<protein>
    <submittedName>
        <fullName evidence="1">Penicillin acylase family protein</fullName>
    </submittedName>
</protein>
<name>A0A367LXJ1_PSEAI</name>
<dbReference type="InterPro" id="IPR029055">
    <property type="entry name" value="Ntn_hydrolases_N"/>
</dbReference>
<dbReference type="SUPFAM" id="SSF56235">
    <property type="entry name" value="N-terminal nucleophile aminohydrolases (Ntn hydrolases)"/>
    <property type="match status" value="1"/>
</dbReference>
<dbReference type="InterPro" id="IPR002692">
    <property type="entry name" value="S45"/>
</dbReference>
<organism evidence="1 2">
    <name type="scientific">Pseudomonas aeruginosa</name>
    <dbReference type="NCBI Taxonomy" id="287"/>
    <lineage>
        <taxon>Bacteria</taxon>
        <taxon>Pseudomonadati</taxon>
        <taxon>Pseudomonadota</taxon>
        <taxon>Gammaproteobacteria</taxon>
        <taxon>Pseudomonadales</taxon>
        <taxon>Pseudomonadaceae</taxon>
        <taxon>Pseudomonas</taxon>
    </lineage>
</organism>
<dbReference type="AlphaFoldDB" id="A0A367LXJ1"/>
<feature type="non-terminal residue" evidence="1">
    <location>
        <position position="1"/>
    </location>
</feature>
<feature type="non-terminal residue" evidence="1">
    <location>
        <position position="143"/>
    </location>
</feature>
<dbReference type="Proteomes" id="UP000253594">
    <property type="component" value="Unassembled WGS sequence"/>
</dbReference>
<dbReference type="Gene3D" id="1.10.1400.10">
    <property type="match status" value="1"/>
</dbReference>
<dbReference type="InterPro" id="IPR043147">
    <property type="entry name" value="Penicillin_amidase_A-knob"/>
</dbReference>
<comment type="caution">
    <text evidence="1">The sequence shown here is derived from an EMBL/GenBank/DDBJ whole genome shotgun (WGS) entry which is preliminary data.</text>
</comment>
<evidence type="ECO:0000313" key="1">
    <source>
        <dbReference type="EMBL" id="RCI69915.1"/>
    </source>
</evidence>
<evidence type="ECO:0000313" key="2">
    <source>
        <dbReference type="Proteomes" id="UP000253594"/>
    </source>
</evidence>
<dbReference type="GO" id="GO:0017000">
    <property type="term" value="P:antibiotic biosynthetic process"/>
    <property type="evidence" value="ECO:0007669"/>
    <property type="project" value="InterPro"/>
</dbReference>
<proteinExistence type="predicted"/>
<sequence>KRLVEQLAAWKGDYPVDSTAATLFNQLLFQIAEGALHDELGDAFFDSLIATRAIDSALPRLAADANSPWWDDRRTERRETRADIVRAAWNASLAHLRGTLGNDTSGWLWGKAHTLTHEHALGQQALLRRLLNVGPFAAPGTPA</sequence>